<evidence type="ECO:0000256" key="3">
    <source>
        <dbReference type="ARBA" id="ARBA00023082"/>
    </source>
</evidence>
<evidence type="ECO:0000256" key="4">
    <source>
        <dbReference type="ARBA" id="ARBA00023163"/>
    </source>
</evidence>
<gene>
    <name evidence="7" type="ORF">ACFOS1_18765</name>
</gene>
<dbReference type="Gene3D" id="1.10.10.10">
    <property type="entry name" value="Winged helix-like DNA-binding domain superfamily/Winged helix DNA-binding domain"/>
    <property type="match status" value="1"/>
</dbReference>
<dbReference type="RefSeq" id="WP_290230501.1">
    <property type="nucleotide sequence ID" value="NZ_JAUFPZ010000002.1"/>
</dbReference>
<proteinExistence type="inferred from homology"/>
<comment type="similarity">
    <text evidence="1">Belongs to the sigma-70 factor family. ECF subfamily.</text>
</comment>
<dbReference type="InterPro" id="IPR036388">
    <property type="entry name" value="WH-like_DNA-bd_sf"/>
</dbReference>
<dbReference type="InterPro" id="IPR013324">
    <property type="entry name" value="RNA_pol_sigma_r3/r4-like"/>
</dbReference>
<dbReference type="CDD" id="cd06171">
    <property type="entry name" value="Sigma70_r4"/>
    <property type="match status" value="1"/>
</dbReference>
<evidence type="ECO:0000256" key="1">
    <source>
        <dbReference type="ARBA" id="ARBA00010641"/>
    </source>
</evidence>
<dbReference type="InterPro" id="IPR013249">
    <property type="entry name" value="RNA_pol_sigma70_r4_t2"/>
</dbReference>
<reference evidence="8" key="1">
    <citation type="journal article" date="2019" name="Int. J. Syst. Evol. Microbiol.">
        <title>The Global Catalogue of Microorganisms (GCM) 10K type strain sequencing project: providing services to taxonomists for standard genome sequencing and annotation.</title>
        <authorList>
            <consortium name="The Broad Institute Genomics Platform"/>
            <consortium name="The Broad Institute Genome Sequencing Center for Infectious Disease"/>
            <person name="Wu L."/>
            <person name="Ma J."/>
        </authorList>
    </citation>
    <scope>NUCLEOTIDE SEQUENCE [LARGE SCALE GENOMIC DNA]</scope>
    <source>
        <strain evidence="8">CECT 9128</strain>
    </source>
</reference>
<evidence type="ECO:0000256" key="2">
    <source>
        <dbReference type="ARBA" id="ARBA00023015"/>
    </source>
</evidence>
<dbReference type="Proteomes" id="UP001595793">
    <property type="component" value="Unassembled WGS sequence"/>
</dbReference>
<evidence type="ECO:0000259" key="5">
    <source>
        <dbReference type="Pfam" id="PF04542"/>
    </source>
</evidence>
<dbReference type="InterPro" id="IPR039425">
    <property type="entry name" value="RNA_pol_sigma-70-like"/>
</dbReference>
<dbReference type="NCBIfam" id="TIGR02937">
    <property type="entry name" value="sigma70-ECF"/>
    <property type="match status" value="1"/>
</dbReference>
<dbReference type="PANTHER" id="PTHR43133">
    <property type="entry name" value="RNA POLYMERASE ECF-TYPE SIGMA FACTO"/>
    <property type="match status" value="1"/>
</dbReference>
<comment type="caution">
    <text evidence="7">The sequence shown here is derived from an EMBL/GenBank/DDBJ whole genome shotgun (WGS) entry which is preliminary data.</text>
</comment>
<dbReference type="Pfam" id="PF08281">
    <property type="entry name" value="Sigma70_r4_2"/>
    <property type="match status" value="1"/>
</dbReference>
<dbReference type="Pfam" id="PF04542">
    <property type="entry name" value="Sigma70_r2"/>
    <property type="match status" value="1"/>
</dbReference>
<evidence type="ECO:0000313" key="7">
    <source>
        <dbReference type="EMBL" id="MFC4029467.1"/>
    </source>
</evidence>
<dbReference type="NCBIfam" id="TIGR02985">
    <property type="entry name" value="Sig70_bacteroi1"/>
    <property type="match status" value="1"/>
</dbReference>
<dbReference type="PANTHER" id="PTHR43133:SF46">
    <property type="entry name" value="RNA POLYMERASE SIGMA-70 FACTOR ECF SUBFAMILY"/>
    <property type="match status" value="1"/>
</dbReference>
<name>A0ABV8HBK7_9FLAO</name>
<dbReference type="Gene3D" id="1.10.1740.10">
    <property type="match status" value="1"/>
</dbReference>
<organism evidence="7 8">
    <name type="scientific">Zunongwangia endophytica</name>
    <dbReference type="NCBI Taxonomy" id="1808945"/>
    <lineage>
        <taxon>Bacteria</taxon>
        <taxon>Pseudomonadati</taxon>
        <taxon>Bacteroidota</taxon>
        <taxon>Flavobacteriia</taxon>
        <taxon>Flavobacteriales</taxon>
        <taxon>Flavobacteriaceae</taxon>
        <taxon>Zunongwangia</taxon>
    </lineage>
</organism>
<dbReference type="InterPro" id="IPR013325">
    <property type="entry name" value="RNA_pol_sigma_r2"/>
</dbReference>
<dbReference type="SUPFAM" id="SSF88946">
    <property type="entry name" value="Sigma2 domain of RNA polymerase sigma factors"/>
    <property type="match status" value="1"/>
</dbReference>
<accession>A0ABV8HBK7</accession>
<protein>
    <submittedName>
        <fullName evidence="7">RNA polymerase sigma-70 factor</fullName>
    </submittedName>
</protein>
<evidence type="ECO:0000259" key="6">
    <source>
        <dbReference type="Pfam" id="PF08281"/>
    </source>
</evidence>
<sequence length="188" mass="22291">MTNSELNNLWEKGDEKSFTLLFNELYQPLVAYLLQYADKTADAEDIAQNTFIKLWEKRNQINLTTSVKSYLYTSAYNRFVDNFRKEKKNKSYLEGLKHQALQLLVEEPEEDFQKKIKLIEKTVNDLPDRCKMIFKMHKQKGYSYKEVAEKLQISVKTVEAQMSIALKRIRKEFKEETDLLLILCFGRI</sequence>
<keyword evidence="3" id="KW-0731">Sigma factor</keyword>
<keyword evidence="2" id="KW-0805">Transcription regulation</keyword>
<keyword evidence="4" id="KW-0804">Transcription</keyword>
<feature type="domain" description="RNA polymerase sigma-70 region 2" evidence="5">
    <location>
        <begin position="21"/>
        <end position="88"/>
    </location>
</feature>
<dbReference type="InterPro" id="IPR014327">
    <property type="entry name" value="RNA_pol_sigma70_bacteroid"/>
</dbReference>
<dbReference type="InterPro" id="IPR014284">
    <property type="entry name" value="RNA_pol_sigma-70_dom"/>
</dbReference>
<dbReference type="InterPro" id="IPR007627">
    <property type="entry name" value="RNA_pol_sigma70_r2"/>
</dbReference>
<evidence type="ECO:0000313" key="8">
    <source>
        <dbReference type="Proteomes" id="UP001595793"/>
    </source>
</evidence>
<dbReference type="EMBL" id="JBHSAS010000033">
    <property type="protein sequence ID" value="MFC4029467.1"/>
    <property type="molecule type" value="Genomic_DNA"/>
</dbReference>
<feature type="domain" description="RNA polymerase sigma factor 70 region 4 type 2" evidence="6">
    <location>
        <begin position="118"/>
        <end position="169"/>
    </location>
</feature>
<dbReference type="SUPFAM" id="SSF88659">
    <property type="entry name" value="Sigma3 and sigma4 domains of RNA polymerase sigma factors"/>
    <property type="match status" value="1"/>
</dbReference>
<keyword evidence="8" id="KW-1185">Reference proteome</keyword>